<sequence length="176" mass="19662">MLLINSNLLQYKKTCASIYKARHGACSQTGFGVMCFNYCFEQGEKLAFRCQDTSDATYCRNSGNFDTFLSKYRKDAYKAKAYIHQMISRCYATAICNLQSGILNSTLIDGDTKFPDDSTPKAPPALIRGAQRTLSSLKAGKTLLPRVTKLPLAVAVSLYLYYLPSETTKIIYNDLE</sequence>
<proteinExistence type="predicted"/>
<keyword evidence="1" id="KW-1185">Reference proteome</keyword>
<accession>A0A914YQY4</accession>
<organism evidence="1 2">
    <name type="scientific">Panagrolaimus superbus</name>
    <dbReference type="NCBI Taxonomy" id="310955"/>
    <lineage>
        <taxon>Eukaryota</taxon>
        <taxon>Metazoa</taxon>
        <taxon>Ecdysozoa</taxon>
        <taxon>Nematoda</taxon>
        <taxon>Chromadorea</taxon>
        <taxon>Rhabditida</taxon>
        <taxon>Tylenchina</taxon>
        <taxon>Panagrolaimomorpha</taxon>
        <taxon>Panagrolaimoidea</taxon>
        <taxon>Panagrolaimidae</taxon>
        <taxon>Panagrolaimus</taxon>
    </lineage>
</organism>
<dbReference type="Proteomes" id="UP000887577">
    <property type="component" value="Unplaced"/>
</dbReference>
<protein>
    <submittedName>
        <fullName evidence="2">Uncharacterized protein</fullName>
    </submittedName>
</protein>
<name>A0A914YQY4_9BILA</name>
<reference evidence="2" key="1">
    <citation type="submission" date="2022-11" db="UniProtKB">
        <authorList>
            <consortium name="WormBaseParasite"/>
        </authorList>
    </citation>
    <scope>IDENTIFICATION</scope>
</reference>
<dbReference type="WBParaSite" id="PSU_v2.g319.t1">
    <property type="protein sequence ID" value="PSU_v2.g319.t1"/>
    <property type="gene ID" value="PSU_v2.g319"/>
</dbReference>
<evidence type="ECO:0000313" key="2">
    <source>
        <dbReference type="WBParaSite" id="PSU_v2.g319.t1"/>
    </source>
</evidence>
<dbReference type="AlphaFoldDB" id="A0A914YQY4"/>
<evidence type="ECO:0000313" key="1">
    <source>
        <dbReference type="Proteomes" id="UP000887577"/>
    </source>
</evidence>